<organism evidence="1 2">
    <name type="scientific">Pisolithus microcarpus 441</name>
    <dbReference type="NCBI Taxonomy" id="765257"/>
    <lineage>
        <taxon>Eukaryota</taxon>
        <taxon>Fungi</taxon>
        <taxon>Dikarya</taxon>
        <taxon>Basidiomycota</taxon>
        <taxon>Agaricomycotina</taxon>
        <taxon>Agaricomycetes</taxon>
        <taxon>Agaricomycetidae</taxon>
        <taxon>Boletales</taxon>
        <taxon>Sclerodermatineae</taxon>
        <taxon>Pisolithaceae</taxon>
        <taxon>Pisolithus</taxon>
    </lineage>
</organism>
<dbReference type="OrthoDB" id="10611588at2759"/>
<dbReference type="EMBL" id="KN833796">
    <property type="protein sequence ID" value="KIK18827.1"/>
    <property type="molecule type" value="Genomic_DNA"/>
</dbReference>
<name>A0A0C9Z8U3_9AGAM</name>
<evidence type="ECO:0000313" key="2">
    <source>
        <dbReference type="Proteomes" id="UP000054018"/>
    </source>
</evidence>
<accession>A0A0C9Z8U3</accession>
<proteinExistence type="predicted"/>
<dbReference type="HOGENOM" id="CLU_2549263_0_0_1"/>
<protein>
    <submittedName>
        <fullName evidence="1">Uncharacterized protein</fullName>
    </submittedName>
</protein>
<dbReference type="Proteomes" id="UP000054018">
    <property type="component" value="Unassembled WGS sequence"/>
</dbReference>
<reference evidence="2" key="2">
    <citation type="submission" date="2015-01" db="EMBL/GenBank/DDBJ databases">
        <title>Evolutionary Origins and Diversification of the Mycorrhizal Mutualists.</title>
        <authorList>
            <consortium name="DOE Joint Genome Institute"/>
            <consortium name="Mycorrhizal Genomics Consortium"/>
            <person name="Kohler A."/>
            <person name="Kuo A."/>
            <person name="Nagy L.G."/>
            <person name="Floudas D."/>
            <person name="Copeland A."/>
            <person name="Barry K.W."/>
            <person name="Cichocki N."/>
            <person name="Veneault-Fourrey C."/>
            <person name="LaButti K."/>
            <person name="Lindquist E.A."/>
            <person name="Lipzen A."/>
            <person name="Lundell T."/>
            <person name="Morin E."/>
            <person name="Murat C."/>
            <person name="Riley R."/>
            <person name="Ohm R."/>
            <person name="Sun H."/>
            <person name="Tunlid A."/>
            <person name="Henrissat B."/>
            <person name="Grigoriev I.V."/>
            <person name="Hibbett D.S."/>
            <person name="Martin F."/>
        </authorList>
    </citation>
    <scope>NUCLEOTIDE SEQUENCE [LARGE SCALE GENOMIC DNA]</scope>
    <source>
        <strain evidence="2">441</strain>
    </source>
</reference>
<dbReference type="AlphaFoldDB" id="A0A0C9Z8U3"/>
<sequence>MPHPPKILKCTWLIETVGKFQSTMFRGSTYNPVPSFTVGKQALLPFPTSQYPAPIVVTRGKLRLELETGRGKSSLPIPRVWPWKLPS</sequence>
<gene>
    <name evidence="1" type="ORF">PISMIDRAFT_683853</name>
</gene>
<reference evidence="1 2" key="1">
    <citation type="submission" date="2014-04" db="EMBL/GenBank/DDBJ databases">
        <authorList>
            <consortium name="DOE Joint Genome Institute"/>
            <person name="Kuo A."/>
            <person name="Kohler A."/>
            <person name="Costa M.D."/>
            <person name="Nagy L.G."/>
            <person name="Floudas D."/>
            <person name="Copeland A."/>
            <person name="Barry K.W."/>
            <person name="Cichocki N."/>
            <person name="Veneault-Fourrey C."/>
            <person name="LaButti K."/>
            <person name="Lindquist E.A."/>
            <person name="Lipzen A."/>
            <person name="Lundell T."/>
            <person name="Morin E."/>
            <person name="Murat C."/>
            <person name="Sun H."/>
            <person name="Tunlid A."/>
            <person name="Henrissat B."/>
            <person name="Grigoriev I.V."/>
            <person name="Hibbett D.S."/>
            <person name="Martin F."/>
            <person name="Nordberg H.P."/>
            <person name="Cantor M.N."/>
            <person name="Hua S.X."/>
        </authorList>
    </citation>
    <scope>NUCLEOTIDE SEQUENCE [LARGE SCALE GENOMIC DNA]</scope>
    <source>
        <strain evidence="1 2">441</strain>
    </source>
</reference>
<keyword evidence="2" id="KW-1185">Reference proteome</keyword>
<evidence type="ECO:0000313" key="1">
    <source>
        <dbReference type="EMBL" id="KIK18827.1"/>
    </source>
</evidence>